<name>A0A2S9T649_9BACT</name>
<dbReference type="AlphaFoldDB" id="A0A2S9T649"/>
<dbReference type="EMBL" id="NXGJ01000007">
    <property type="protein sequence ID" value="PRM87643.1"/>
    <property type="molecule type" value="Genomic_DNA"/>
</dbReference>
<evidence type="ECO:0000256" key="2">
    <source>
        <dbReference type="ARBA" id="ARBA00022692"/>
    </source>
</evidence>
<evidence type="ECO:0000256" key="1">
    <source>
        <dbReference type="ARBA" id="ARBA00004370"/>
    </source>
</evidence>
<dbReference type="Gene3D" id="3.30.70.270">
    <property type="match status" value="1"/>
</dbReference>
<dbReference type="EMBL" id="CP060693">
    <property type="protein sequence ID" value="QNM89511.1"/>
    <property type="molecule type" value="Genomic_DNA"/>
</dbReference>
<dbReference type="InterPro" id="IPR052163">
    <property type="entry name" value="DGC-Regulatory_Protein"/>
</dbReference>
<feature type="domain" description="GGDEF" evidence="7">
    <location>
        <begin position="320"/>
        <end position="453"/>
    </location>
</feature>
<evidence type="ECO:0000259" key="6">
    <source>
        <dbReference type="PROSITE" id="PS50839"/>
    </source>
</evidence>
<dbReference type="Proteomes" id="UP000239065">
    <property type="component" value="Unassembled WGS sequence"/>
</dbReference>
<dbReference type="SUPFAM" id="SSF55073">
    <property type="entry name" value="Nucleotide cyclase"/>
    <property type="match status" value="1"/>
</dbReference>
<keyword evidence="3 5" id="KW-1133">Transmembrane helix</keyword>
<proteinExistence type="predicted"/>
<evidence type="ECO:0000313" key="12">
    <source>
        <dbReference type="Proteomes" id="UP000239065"/>
    </source>
</evidence>
<dbReference type="RefSeq" id="WP_105909267.1">
    <property type="nucleotide sequence ID" value="NZ_CP060693.1"/>
</dbReference>
<dbReference type="PROSITE" id="PS50887">
    <property type="entry name" value="GGDEF"/>
    <property type="match status" value="1"/>
</dbReference>
<evidence type="ECO:0000313" key="8">
    <source>
        <dbReference type="EMBL" id="PRM87643.1"/>
    </source>
</evidence>
<dbReference type="Proteomes" id="UP000515842">
    <property type="component" value="Chromosome"/>
</dbReference>
<dbReference type="InterPro" id="IPR029787">
    <property type="entry name" value="Nucleotide_cyclase"/>
</dbReference>
<feature type="transmembrane region" description="Helical" evidence="5">
    <location>
        <begin position="12"/>
        <end position="32"/>
    </location>
</feature>
<dbReference type="GO" id="GO:0016020">
    <property type="term" value="C:membrane"/>
    <property type="evidence" value="ECO:0007669"/>
    <property type="project" value="UniProtKB-SubCell"/>
</dbReference>
<dbReference type="SMART" id="SM01079">
    <property type="entry name" value="CHASE"/>
    <property type="match status" value="1"/>
</dbReference>
<evidence type="ECO:0000313" key="10">
    <source>
        <dbReference type="EMBL" id="QNM89511.1"/>
    </source>
</evidence>
<keyword evidence="4 5" id="KW-0472">Membrane</keyword>
<feature type="transmembrane region" description="Helical" evidence="5">
    <location>
        <begin position="264"/>
        <end position="283"/>
    </location>
</feature>
<evidence type="ECO:0000259" key="7">
    <source>
        <dbReference type="PROSITE" id="PS50887"/>
    </source>
</evidence>
<dbReference type="InterPro" id="IPR043128">
    <property type="entry name" value="Rev_trsase/Diguanyl_cyclase"/>
</dbReference>
<evidence type="ECO:0000256" key="5">
    <source>
        <dbReference type="SAM" id="Phobius"/>
    </source>
</evidence>
<reference evidence="11 12" key="1">
    <citation type="submission" date="2017-09" db="EMBL/GenBank/DDBJ databases">
        <title>Reassesment of A. cryaerophilus.</title>
        <authorList>
            <person name="Perez-Cataluna A."/>
            <person name="Collado L."/>
            <person name="Salgado O."/>
            <person name="Lefinanco V."/>
            <person name="Figueras M.J."/>
        </authorList>
    </citation>
    <scope>NUCLEOTIDE SEQUENCE [LARGE SCALE GENOMIC DNA]</scope>
    <source>
        <strain evidence="9 11">LMG 10210</strain>
        <strain evidence="8 12">LMG 9861</strain>
    </source>
</reference>
<evidence type="ECO:0000313" key="11">
    <source>
        <dbReference type="Proteomes" id="UP000238281"/>
    </source>
</evidence>
<dbReference type="PANTHER" id="PTHR46663:SF2">
    <property type="entry name" value="GGDEF DOMAIN-CONTAINING PROTEIN"/>
    <property type="match status" value="1"/>
</dbReference>
<dbReference type="EMBL" id="NXGE01000004">
    <property type="protein sequence ID" value="PRM94291.1"/>
    <property type="molecule type" value="Genomic_DNA"/>
</dbReference>
<evidence type="ECO:0000313" key="13">
    <source>
        <dbReference type="Proteomes" id="UP000515842"/>
    </source>
</evidence>
<dbReference type="CDD" id="cd01949">
    <property type="entry name" value="GGDEF"/>
    <property type="match status" value="1"/>
</dbReference>
<protein>
    <submittedName>
        <fullName evidence="10">Sensor domain-containing diguanylate cyclase</fullName>
    </submittedName>
</protein>
<keyword evidence="2 5" id="KW-0812">Transmembrane</keyword>
<sequence length="462" mass="54056">MNFKIKNLSTELISIFVSLSLTLLMFFSFYIFKKEEIESNTNLEKFDALNKITEISNSIETEINSTMLYTDFFSIIISQNPNIDENILETYSSLTLKNNKSIKGIQFAPNAIVKIVYPKEGNEAAINHDLLKDPKRKIHTQKAIDSNFSVLQGPVIAKQGGYLLFSRKAIFYRENNIDKFWGLAVVAMDFDKIIEKYKKSLLDEKYLMSIKINSDEKEDLLFYYSEIFKKDSIQKTIKLPEATWDLAIYPKDGWKNENSVFKDINGFLFIIIIIVFILLYLLIKNIFLKLNLAKRDLLTDTLNKNTLRKIINKRINQKKDNFVFFILDINGFKQINDNLGHFIGDCVLVEIANRLEYLLRSRDLLSRFGGDEYIICLNGLENRAHIENIIKKIEKEISKPIVFEDYSLEINISIGYSKFPSDAQDYNELYKIADKKMYEFKKSNRYKKSKYENLNKKSKEFK</sequence>
<dbReference type="GO" id="GO:0007165">
    <property type="term" value="P:signal transduction"/>
    <property type="evidence" value="ECO:0007669"/>
    <property type="project" value="UniProtKB-ARBA"/>
</dbReference>
<dbReference type="PROSITE" id="PS50839">
    <property type="entry name" value="CHASE"/>
    <property type="match status" value="1"/>
</dbReference>
<organism evidence="9 11">
    <name type="scientific">Aliarcobacter cryaerophilus</name>
    <dbReference type="NCBI Taxonomy" id="28198"/>
    <lineage>
        <taxon>Bacteria</taxon>
        <taxon>Pseudomonadati</taxon>
        <taxon>Campylobacterota</taxon>
        <taxon>Epsilonproteobacteria</taxon>
        <taxon>Campylobacterales</taxon>
        <taxon>Arcobacteraceae</taxon>
        <taxon>Aliarcobacter</taxon>
    </lineage>
</organism>
<dbReference type="Proteomes" id="UP000238281">
    <property type="component" value="Unassembled WGS sequence"/>
</dbReference>
<dbReference type="GO" id="GO:0003824">
    <property type="term" value="F:catalytic activity"/>
    <property type="evidence" value="ECO:0007669"/>
    <property type="project" value="UniProtKB-ARBA"/>
</dbReference>
<dbReference type="Gene3D" id="3.30.450.350">
    <property type="entry name" value="CHASE domain"/>
    <property type="match status" value="1"/>
</dbReference>
<comment type="subcellular location">
    <subcellularLocation>
        <location evidence="1">Membrane</location>
    </subcellularLocation>
</comment>
<gene>
    <name evidence="8" type="ORF">CJ669_06700</name>
    <name evidence="9" type="ORF">CJ673_07280</name>
    <name evidence="10" type="ORF">HOO34_07535</name>
</gene>
<reference evidence="10 13" key="2">
    <citation type="journal article" date="2020" name="Front. Microbiol.">
        <title>Genomic Analysis and Antimicrobial Resistance of Aliarcobacter cryaerophilus Strains From German Water Poultry.</title>
        <authorList>
            <person name="Muller E."/>
            <person name="Hotzel H."/>
            <person name="Ahlers C."/>
            <person name="Hanel I."/>
            <person name="Tomaso H."/>
            <person name="Abdel-Glil M.Y."/>
        </authorList>
    </citation>
    <scope>NUCLEOTIDE SEQUENCE [LARGE SCALE GENOMIC DNA]</scope>
    <source>
        <strain evidence="10 13">16CS1285-4</strain>
    </source>
</reference>
<dbReference type="NCBIfam" id="TIGR00254">
    <property type="entry name" value="GGDEF"/>
    <property type="match status" value="1"/>
</dbReference>
<dbReference type="Pfam" id="PF00990">
    <property type="entry name" value="GGDEF"/>
    <property type="match status" value="1"/>
</dbReference>
<dbReference type="InterPro" id="IPR042240">
    <property type="entry name" value="CHASE_sf"/>
</dbReference>
<evidence type="ECO:0000256" key="3">
    <source>
        <dbReference type="ARBA" id="ARBA00022989"/>
    </source>
</evidence>
<dbReference type="InterPro" id="IPR000160">
    <property type="entry name" value="GGDEF_dom"/>
</dbReference>
<accession>A0A2S9T649</accession>
<dbReference type="SMART" id="SM00267">
    <property type="entry name" value="GGDEF"/>
    <property type="match status" value="1"/>
</dbReference>
<evidence type="ECO:0000313" key="9">
    <source>
        <dbReference type="EMBL" id="PRM94291.1"/>
    </source>
</evidence>
<feature type="domain" description="CHASE" evidence="6">
    <location>
        <begin position="109"/>
        <end position="201"/>
    </location>
</feature>
<evidence type="ECO:0000256" key="4">
    <source>
        <dbReference type="ARBA" id="ARBA00023136"/>
    </source>
</evidence>
<dbReference type="InterPro" id="IPR006189">
    <property type="entry name" value="CHASE_dom"/>
</dbReference>
<dbReference type="PANTHER" id="PTHR46663">
    <property type="entry name" value="DIGUANYLATE CYCLASE DGCT-RELATED"/>
    <property type="match status" value="1"/>
</dbReference>